<dbReference type="EC" id="5.2.1.8" evidence="4"/>
<evidence type="ECO:0000313" key="8">
    <source>
        <dbReference type="EMBL" id="PFG74793.1"/>
    </source>
</evidence>
<dbReference type="PROSITE" id="PS00170">
    <property type="entry name" value="CSA_PPIASE_1"/>
    <property type="match status" value="1"/>
</dbReference>
<evidence type="ECO:0000313" key="9">
    <source>
        <dbReference type="Proteomes" id="UP000223071"/>
    </source>
</evidence>
<comment type="catalytic activity">
    <reaction evidence="4">
        <text>[protein]-peptidylproline (omega=180) = [protein]-peptidylproline (omega=0)</text>
        <dbReference type="Rhea" id="RHEA:16237"/>
        <dbReference type="Rhea" id="RHEA-COMP:10747"/>
        <dbReference type="Rhea" id="RHEA-COMP:10748"/>
        <dbReference type="ChEBI" id="CHEBI:83833"/>
        <dbReference type="ChEBI" id="CHEBI:83834"/>
        <dbReference type="EC" id="5.2.1.8"/>
    </reaction>
</comment>
<evidence type="ECO:0000256" key="6">
    <source>
        <dbReference type="SAM" id="Phobius"/>
    </source>
</evidence>
<feature type="compositionally biased region" description="Low complexity" evidence="5">
    <location>
        <begin position="79"/>
        <end position="97"/>
    </location>
</feature>
<organism evidence="8 9">
    <name type="scientific">Tepidiforma thermophila (strain KCTC 52669 / CGMCC 1.13589 / G233)</name>
    <dbReference type="NCBI Taxonomy" id="2761530"/>
    <lineage>
        <taxon>Bacteria</taxon>
        <taxon>Bacillati</taxon>
        <taxon>Chloroflexota</taxon>
        <taxon>Tepidiformia</taxon>
        <taxon>Tepidiformales</taxon>
        <taxon>Tepidiformaceae</taxon>
        <taxon>Tepidiforma</taxon>
    </lineage>
</organism>
<keyword evidence="3 4" id="KW-0413">Isomerase</keyword>
<keyword evidence="9" id="KW-1185">Reference proteome</keyword>
<evidence type="ECO:0000256" key="5">
    <source>
        <dbReference type="SAM" id="MobiDB-lite"/>
    </source>
</evidence>
<reference evidence="8 9" key="1">
    <citation type="submission" date="2017-09" db="EMBL/GenBank/DDBJ databases">
        <title>Sequencing the genomes of two abundant thermophiles in Great Basin hot springs: Thermocrinis jamiesonii and novel Chloroflexi Thermoflexus hugenholtzii.</title>
        <authorList>
            <person name="Hedlund B."/>
        </authorList>
    </citation>
    <scope>NUCLEOTIDE SEQUENCE [LARGE SCALE GENOMIC DNA]</scope>
    <source>
        <strain evidence="8 9">G233</strain>
    </source>
</reference>
<dbReference type="PROSITE" id="PS50072">
    <property type="entry name" value="CSA_PPIASE_2"/>
    <property type="match status" value="1"/>
</dbReference>
<sequence>MPKRKKRELHHLRQEPSRRRTYQLSHASPSEIYKPGFPMNILGDVRWFAIVGVVAAVAMVVTAVLTTGGVDQGNPDALPTATPTASATADASPTGSPTPAPKQFEKAEQVIDAEKYTYTATFKTSKGDFTVRLFADVAPKTVNSFVFLAKQGFFDNTTFHRVVSNFVIQGGDPTATGTGGPGYQTQDEPNELRNKKGTISMAKVSGQTQFGSQFFINLKDNPSLDFDNPSANKFYPFGEVISGMDVVEAIGRVQVGQGDRPIEPVTISTIEITETPK</sequence>
<dbReference type="PANTHER" id="PTHR45625">
    <property type="entry name" value="PEPTIDYL-PROLYL CIS-TRANS ISOMERASE-RELATED"/>
    <property type="match status" value="1"/>
</dbReference>
<dbReference type="GO" id="GO:0003755">
    <property type="term" value="F:peptidyl-prolyl cis-trans isomerase activity"/>
    <property type="evidence" value="ECO:0007669"/>
    <property type="project" value="UniProtKB-UniRule"/>
</dbReference>
<feature type="region of interest" description="Disordered" evidence="5">
    <location>
        <begin position="71"/>
        <end position="104"/>
    </location>
</feature>
<comment type="caution">
    <text evidence="8">The sequence shown here is derived from an EMBL/GenBank/DDBJ whole genome shotgun (WGS) entry which is preliminary data.</text>
</comment>
<dbReference type="AlphaFoldDB" id="A0A2A9HHE9"/>
<feature type="transmembrane region" description="Helical" evidence="6">
    <location>
        <begin position="47"/>
        <end position="65"/>
    </location>
</feature>
<evidence type="ECO:0000256" key="4">
    <source>
        <dbReference type="RuleBase" id="RU363019"/>
    </source>
</evidence>
<protein>
    <recommendedName>
        <fullName evidence="4">Peptidyl-prolyl cis-trans isomerase</fullName>
        <shortName evidence="4">PPIase</shortName>
        <ecNumber evidence="4">5.2.1.8</ecNumber>
    </recommendedName>
</protein>
<keyword evidence="6" id="KW-1133">Transmembrane helix</keyword>
<keyword evidence="2 4" id="KW-0697">Rotamase</keyword>
<evidence type="ECO:0000259" key="7">
    <source>
        <dbReference type="PROSITE" id="PS50072"/>
    </source>
</evidence>
<dbReference type="InterPro" id="IPR029000">
    <property type="entry name" value="Cyclophilin-like_dom_sf"/>
</dbReference>
<feature type="domain" description="PPIase cyclophilin-type" evidence="7">
    <location>
        <begin position="116"/>
        <end position="272"/>
    </location>
</feature>
<dbReference type="InterPro" id="IPR020892">
    <property type="entry name" value="Cyclophilin-type_PPIase_CS"/>
</dbReference>
<feature type="compositionally biased region" description="Basic residues" evidence="5">
    <location>
        <begin position="1"/>
        <end position="10"/>
    </location>
</feature>
<keyword evidence="6" id="KW-0812">Transmembrane</keyword>
<comment type="similarity">
    <text evidence="4">Belongs to the cyclophilin-type PPIase family.</text>
</comment>
<dbReference type="Gene3D" id="2.40.100.10">
    <property type="entry name" value="Cyclophilin-like"/>
    <property type="match status" value="1"/>
</dbReference>
<gene>
    <name evidence="8" type="ORF">A9A59_2034</name>
</gene>
<dbReference type="PRINTS" id="PR00153">
    <property type="entry name" value="CSAPPISMRASE"/>
</dbReference>
<evidence type="ECO:0000256" key="1">
    <source>
        <dbReference type="ARBA" id="ARBA00002388"/>
    </source>
</evidence>
<evidence type="ECO:0000256" key="2">
    <source>
        <dbReference type="ARBA" id="ARBA00023110"/>
    </source>
</evidence>
<keyword evidence="6" id="KW-0472">Membrane</keyword>
<name>A0A2A9HHE9_TEPT2</name>
<evidence type="ECO:0000256" key="3">
    <source>
        <dbReference type="ARBA" id="ARBA00023235"/>
    </source>
</evidence>
<dbReference type="InterPro" id="IPR044666">
    <property type="entry name" value="Cyclophilin_A-like"/>
</dbReference>
<dbReference type="EMBL" id="PDJQ01000001">
    <property type="protein sequence ID" value="PFG74793.1"/>
    <property type="molecule type" value="Genomic_DNA"/>
</dbReference>
<feature type="region of interest" description="Disordered" evidence="5">
    <location>
        <begin position="1"/>
        <end position="27"/>
    </location>
</feature>
<proteinExistence type="inferred from homology"/>
<comment type="function">
    <text evidence="1 4">PPIases accelerate the folding of proteins. It catalyzes the cis-trans isomerization of proline imidic peptide bonds in oligopeptides.</text>
</comment>
<dbReference type="GO" id="GO:0006457">
    <property type="term" value="P:protein folding"/>
    <property type="evidence" value="ECO:0007669"/>
    <property type="project" value="InterPro"/>
</dbReference>
<dbReference type="Pfam" id="PF00160">
    <property type="entry name" value="Pro_isomerase"/>
    <property type="match status" value="1"/>
</dbReference>
<dbReference type="InterPro" id="IPR002130">
    <property type="entry name" value="Cyclophilin-type_PPIase_dom"/>
</dbReference>
<dbReference type="Proteomes" id="UP000223071">
    <property type="component" value="Unassembled WGS sequence"/>
</dbReference>
<accession>A0A2A9HHE9</accession>
<dbReference type="CDD" id="cd00317">
    <property type="entry name" value="cyclophilin"/>
    <property type="match status" value="1"/>
</dbReference>
<dbReference type="SUPFAM" id="SSF50891">
    <property type="entry name" value="Cyclophilin-like"/>
    <property type="match status" value="1"/>
</dbReference>
<dbReference type="PANTHER" id="PTHR45625:SF4">
    <property type="entry name" value="PEPTIDYLPROLYL ISOMERASE DOMAIN AND WD REPEAT-CONTAINING PROTEIN 1"/>
    <property type="match status" value="1"/>
</dbReference>
<dbReference type="RefSeq" id="WP_278286872.1">
    <property type="nucleotide sequence ID" value="NZ_PDJQ01000001.1"/>
</dbReference>